<accession>A0A4V6LFM4</accession>
<feature type="transmembrane region" description="Helical" evidence="2">
    <location>
        <begin position="416"/>
        <end position="437"/>
    </location>
</feature>
<proteinExistence type="inferred from homology"/>
<name>A0A4V6LFM4_9STRE</name>
<reference evidence="4 5" key="1">
    <citation type="submission" date="2019-05" db="EMBL/GenBank/DDBJ databases">
        <authorList>
            <consortium name="Pathogen Informatics"/>
        </authorList>
    </citation>
    <scope>NUCLEOTIDE SEQUENCE [LARGE SCALE GENOMIC DNA]</scope>
    <source>
        <strain evidence="4 5">NCTC5338</strain>
    </source>
</reference>
<evidence type="ECO:0000313" key="5">
    <source>
        <dbReference type="Proteomes" id="UP000307982"/>
    </source>
</evidence>
<evidence type="ECO:0000259" key="3">
    <source>
        <dbReference type="PROSITE" id="PS51756"/>
    </source>
</evidence>
<dbReference type="InterPro" id="IPR006829">
    <property type="entry name" value="LXG_dom"/>
</dbReference>
<dbReference type="EMBL" id="LR594040">
    <property type="protein sequence ID" value="VTS70767.1"/>
    <property type="molecule type" value="Genomic_DNA"/>
</dbReference>
<dbReference type="Proteomes" id="UP000307982">
    <property type="component" value="Chromosome"/>
</dbReference>
<sequence length="480" mass="51810">MKIKRSELESLKDFLYKQTQAFEADLVEARSAAQSLTSSQALRGDVKTAINHELNYYNLPLLQGYVDYSNLLYTEFDNLISDFESTVGEKSATAVINSEALTSLKQNLDCLHTSIVKDMDGTNKYYTDIADLISLKAPSKDKLARAIAASKQSLSETEKRLAAFNGKQVTSELEAILNNQNKGLTMISGTVKMTNPYRNPEALSIYRNPHFKKAANRYHQKVDSLARAYFQKNHPGVAFDKDKAGIEDLQALAREVTKKAEYGGGGKNQTYTLEEAVKDFAEGLTPSEFSKETIGSFLDHVKGKVIEESKNIGRSLAATLQPRDAAGRFIKDSSKMRNWLTSTLKKIPNSTSKVLGNVAKWGGRGLVGLGMWSEGSEHYQEHHNVGRAVSYGLTAGTAGWVAGLAVGSALVGAPVVVGIFGAVAVGAAVSVGVKALYKNVKPFRAVVDGAGDLLNGIGKGISNIGKSFSNPLKAIKGVFG</sequence>
<dbReference type="Pfam" id="PF04740">
    <property type="entry name" value="LXG"/>
    <property type="match status" value="1"/>
</dbReference>
<feature type="transmembrane region" description="Helical" evidence="2">
    <location>
        <begin position="388"/>
        <end position="410"/>
    </location>
</feature>
<gene>
    <name evidence="4" type="ORF">NCTC5338_00897</name>
</gene>
<keyword evidence="2" id="KW-0812">Transmembrane</keyword>
<evidence type="ECO:0000256" key="1">
    <source>
        <dbReference type="ARBA" id="ARBA00034117"/>
    </source>
</evidence>
<comment type="similarity">
    <text evidence="1">In the N-terminal section; belongs to the LXG family.</text>
</comment>
<evidence type="ECO:0000256" key="2">
    <source>
        <dbReference type="SAM" id="Phobius"/>
    </source>
</evidence>
<keyword evidence="2" id="KW-0472">Membrane</keyword>
<keyword evidence="2" id="KW-1133">Transmembrane helix</keyword>
<dbReference type="AlphaFoldDB" id="A0A4V6LFM4"/>
<protein>
    <submittedName>
        <fullName evidence="4">Transposase, Gram-positive bacteria</fullName>
    </submittedName>
</protein>
<dbReference type="OrthoDB" id="2236513at2"/>
<dbReference type="PROSITE" id="PS51756">
    <property type="entry name" value="LXG"/>
    <property type="match status" value="1"/>
</dbReference>
<evidence type="ECO:0000313" key="4">
    <source>
        <dbReference type="EMBL" id="VTS70767.1"/>
    </source>
</evidence>
<feature type="domain" description="LXG" evidence="3">
    <location>
        <begin position="1"/>
        <end position="228"/>
    </location>
</feature>
<organism evidence="4 5">
    <name type="scientific">Streptococcus australis</name>
    <dbReference type="NCBI Taxonomy" id="113107"/>
    <lineage>
        <taxon>Bacteria</taxon>
        <taxon>Bacillati</taxon>
        <taxon>Bacillota</taxon>
        <taxon>Bacilli</taxon>
        <taxon>Lactobacillales</taxon>
        <taxon>Streptococcaceae</taxon>
        <taxon>Streptococcus</taxon>
    </lineage>
</organism>